<dbReference type="InterPro" id="IPR001898">
    <property type="entry name" value="SLC13A/DASS"/>
</dbReference>
<accession>A0A644VBC2</accession>
<evidence type="ECO:0000256" key="3">
    <source>
        <dbReference type="ARBA" id="ARBA00022989"/>
    </source>
</evidence>
<keyword evidence="4 5" id="KW-0472">Membrane</keyword>
<dbReference type="PANTHER" id="PTHR10283">
    <property type="entry name" value="SOLUTE CARRIER FAMILY 13 MEMBER"/>
    <property type="match status" value="1"/>
</dbReference>
<comment type="caution">
    <text evidence="6">The sequence shown here is derived from an EMBL/GenBank/DDBJ whole genome shotgun (WGS) entry which is preliminary data.</text>
</comment>
<feature type="transmembrane region" description="Helical" evidence="5">
    <location>
        <begin position="322"/>
        <end position="344"/>
    </location>
</feature>
<dbReference type="GO" id="GO:0005886">
    <property type="term" value="C:plasma membrane"/>
    <property type="evidence" value="ECO:0007669"/>
    <property type="project" value="TreeGrafter"/>
</dbReference>
<reference evidence="6" key="1">
    <citation type="submission" date="2019-08" db="EMBL/GenBank/DDBJ databases">
        <authorList>
            <person name="Kucharzyk K."/>
            <person name="Murdoch R.W."/>
            <person name="Higgins S."/>
            <person name="Loffler F."/>
        </authorList>
    </citation>
    <scope>NUCLEOTIDE SEQUENCE</scope>
</reference>
<dbReference type="EMBL" id="VSSQ01000256">
    <property type="protein sequence ID" value="MPL88395.1"/>
    <property type="molecule type" value="Genomic_DNA"/>
</dbReference>
<keyword evidence="2 5" id="KW-0812">Transmembrane</keyword>
<evidence type="ECO:0000256" key="4">
    <source>
        <dbReference type="ARBA" id="ARBA00023136"/>
    </source>
</evidence>
<evidence type="ECO:0008006" key="7">
    <source>
        <dbReference type="Google" id="ProtNLM"/>
    </source>
</evidence>
<feature type="transmembrane region" description="Helical" evidence="5">
    <location>
        <begin position="56"/>
        <end position="79"/>
    </location>
</feature>
<feature type="transmembrane region" description="Helical" evidence="5">
    <location>
        <begin position="125"/>
        <end position="150"/>
    </location>
</feature>
<name>A0A644VBC2_9ZZZZ</name>
<evidence type="ECO:0000256" key="5">
    <source>
        <dbReference type="SAM" id="Phobius"/>
    </source>
</evidence>
<dbReference type="Pfam" id="PF00939">
    <property type="entry name" value="Na_sulph_symp"/>
    <property type="match status" value="1"/>
</dbReference>
<evidence type="ECO:0000256" key="1">
    <source>
        <dbReference type="ARBA" id="ARBA00004141"/>
    </source>
</evidence>
<evidence type="ECO:0000256" key="2">
    <source>
        <dbReference type="ARBA" id="ARBA00022692"/>
    </source>
</evidence>
<feature type="transmembrane region" description="Helical" evidence="5">
    <location>
        <begin position="86"/>
        <end position="105"/>
    </location>
</feature>
<dbReference type="AlphaFoldDB" id="A0A644VBC2"/>
<sequence length="468" mass="47982">MSVARISMKPLFVGLVVLAALVLALLPPAGLTLEQARTLGIVLVTLALWATGVVPGYLASLIFFAVVLILGLAPAATVFAGFGSTAVWLIVSGFVIGTAIGVSGLGGRLAEAVGPVLGRSYPWLIGGLMGVAMALGFLMPSSVGRAVVLVPIGMALADRAGFGRGSNGRIGIAAVLAIGCNMPSFAILPSNIPNMVLSGAAETIHHVHFGYTEYLLLHYPVLGILKAALTVALVLRLFPAEVGAPLPSVLEAEAAAGANPGERGRQIRVAVILLATLVLWMTDSWHGVNAAWVGLVAAVILLLPGIGVVTPPAFRQGVDFGMLLFVVGALALGAMVNASGLGALLGAGLQTVLPMAPGAEATNFLSLVAMASGTGLFATVPGVPAVLTPMAQDLATLTGFSLKAVLMTQVIGFSTVFFPYQVGPLVVAMQLSGERLSHLVKVVLPLALLTLLVLAPLDFLWWKLLGWI</sequence>
<dbReference type="PANTHER" id="PTHR10283:SF92">
    <property type="entry name" value="LOW-AFFINITY PHOSPHATE TRANSPORTER PHO91"/>
    <property type="match status" value="1"/>
</dbReference>
<feature type="transmembrane region" description="Helical" evidence="5">
    <location>
        <begin position="291"/>
        <end position="310"/>
    </location>
</feature>
<evidence type="ECO:0000313" key="6">
    <source>
        <dbReference type="EMBL" id="MPL88395.1"/>
    </source>
</evidence>
<proteinExistence type="predicted"/>
<dbReference type="GO" id="GO:0005315">
    <property type="term" value="F:phosphate transmembrane transporter activity"/>
    <property type="evidence" value="ECO:0007669"/>
    <property type="project" value="TreeGrafter"/>
</dbReference>
<comment type="subcellular location">
    <subcellularLocation>
        <location evidence="1">Membrane</location>
        <topology evidence="1">Multi-pass membrane protein</topology>
    </subcellularLocation>
</comment>
<feature type="transmembrane region" description="Helical" evidence="5">
    <location>
        <begin position="364"/>
        <end position="388"/>
    </location>
</feature>
<feature type="transmembrane region" description="Helical" evidence="5">
    <location>
        <begin position="400"/>
        <end position="422"/>
    </location>
</feature>
<keyword evidence="3 5" id="KW-1133">Transmembrane helix</keyword>
<organism evidence="6">
    <name type="scientific">bioreactor metagenome</name>
    <dbReference type="NCBI Taxonomy" id="1076179"/>
    <lineage>
        <taxon>unclassified sequences</taxon>
        <taxon>metagenomes</taxon>
        <taxon>ecological metagenomes</taxon>
    </lineage>
</organism>
<protein>
    <recommendedName>
        <fullName evidence="7">Inner membrane protein YbhI</fullName>
    </recommendedName>
</protein>
<feature type="transmembrane region" description="Helical" evidence="5">
    <location>
        <begin position="442"/>
        <end position="462"/>
    </location>
</feature>
<feature type="transmembrane region" description="Helical" evidence="5">
    <location>
        <begin position="170"/>
        <end position="188"/>
    </location>
</feature>
<gene>
    <name evidence="6" type="ORF">SDC9_34415</name>
</gene>
<feature type="transmembrane region" description="Helical" evidence="5">
    <location>
        <begin position="217"/>
        <end position="238"/>
    </location>
</feature>